<organism evidence="1 2">
    <name type="scientific">Platanthera zijinensis</name>
    <dbReference type="NCBI Taxonomy" id="2320716"/>
    <lineage>
        <taxon>Eukaryota</taxon>
        <taxon>Viridiplantae</taxon>
        <taxon>Streptophyta</taxon>
        <taxon>Embryophyta</taxon>
        <taxon>Tracheophyta</taxon>
        <taxon>Spermatophyta</taxon>
        <taxon>Magnoliopsida</taxon>
        <taxon>Liliopsida</taxon>
        <taxon>Asparagales</taxon>
        <taxon>Orchidaceae</taxon>
        <taxon>Orchidoideae</taxon>
        <taxon>Orchideae</taxon>
        <taxon>Orchidinae</taxon>
        <taxon>Platanthera</taxon>
    </lineage>
</organism>
<evidence type="ECO:0000313" key="2">
    <source>
        <dbReference type="Proteomes" id="UP001418222"/>
    </source>
</evidence>
<dbReference type="Gene3D" id="2.40.50.140">
    <property type="entry name" value="Nucleic acid-binding proteins"/>
    <property type="match status" value="1"/>
</dbReference>
<dbReference type="AlphaFoldDB" id="A0AAP0G5C2"/>
<proteinExistence type="predicted"/>
<sequence>MRFYRHDMPTIKQLIRNARQPIKNVTKSPALRGCPQRRGTCTRVYVRLVQFRS</sequence>
<gene>
    <name evidence="1" type="ORF">KSP39_PZI011732</name>
</gene>
<evidence type="ECO:0000313" key="1">
    <source>
        <dbReference type="EMBL" id="KAK8938484.1"/>
    </source>
</evidence>
<evidence type="ECO:0008006" key="3">
    <source>
        <dbReference type="Google" id="ProtNLM"/>
    </source>
</evidence>
<keyword evidence="2" id="KW-1185">Reference proteome</keyword>
<dbReference type="InterPro" id="IPR012340">
    <property type="entry name" value="NA-bd_OB-fold"/>
</dbReference>
<dbReference type="SUPFAM" id="SSF50249">
    <property type="entry name" value="Nucleic acid-binding proteins"/>
    <property type="match status" value="1"/>
</dbReference>
<name>A0AAP0G5C2_9ASPA</name>
<dbReference type="Proteomes" id="UP001418222">
    <property type="component" value="Unassembled WGS sequence"/>
</dbReference>
<reference evidence="1 2" key="1">
    <citation type="journal article" date="2022" name="Nat. Plants">
        <title>Genomes of leafy and leafless Platanthera orchids illuminate the evolution of mycoheterotrophy.</title>
        <authorList>
            <person name="Li M.H."/>
            <person name="Liu K.W."/>
            <person name="Li Z."/>
            <person name="Lu H.C."/>
            <person name="Ye Q.L."/>
            <person name="Zhang D."/>
            <person name="Wang J.Y."/>
            <person name="Li Y.F."/>
            <person name="Zhong Z.M."/>
            <person name="Liu X."/>
            <person name="Yu X."/>
            <person name="Liu D.K."/>
            <person name="Tu X.D."/>
            <person name="Liu B."/>
            <person name="Hao Y."/>
            <person name="Liao X.Y."/>
            <person name="Jiang Y.T."/>
            <person name="Sun W.H."/>
            <person name="Chen J."/>
            <person name="Chen Y.Q."/>
            <person name="Ai Y."/>
            <person name="Zhai J.W."/>
            <person name="Wu S.S."/>
            <person name="Zhou Z."/>
            <person name="Hsiao Y.Y."/>
            <person name="Wu W.L."/>
            <person name="Chen Y.Y."/>
            <person name="Lin Y.F."/>
            <person name="Hsu J.L."/>
            <person name="Li C.Y."/>
            <person name="Wang Z.W."/>
            <person name="Zhao X."/>
            <person name="Zhong W.Y."/>
            <person name="Ma X.K."/>
            <person name="Ma L."/>
            <person name="Huang J."/>
            <person name="Chen G.Z."/>
            <person name="Huang M.Z."/>
            <person name="Huang L."/>
            <person name="Peng D.H."/>
            <person name="Luo Y.B."/>
            <person name="Zou S.Q."/>
            <person name="Chen S.P."/>
            <person name="Lan S."/>
            <person name="Tsai W.C."/>
            <person name="Van de Peer Y."/>
            <person name="Liu Z.J."/>
        </authorList>
    </citation>
    <scope>NUCLEOTIDE SEQUENCE [LARGE SCALE GENOMIC DNA]</scope>
    <source>
        <strain evidence="1">Lor287</strain>
    </source>
</reference>
<dbReference type="EMBL" id="JBBWWQ010000009">
    <property type="protein sequence ID" value="KAK8938484.1"/>
    <property type="molecule type" value="Genomic_DNA"/>
</dbReference>
<protein>
    <recommendedName>
        <fullName evidence="3">Ribosomal protein S12</fullName>
    </recommendedName>
</protein>
<accession>A0AAP0G5C2</accession>
<comment type="caution">
    <text evidence="1">The sequence shown here is derived from an EMBL/GenBank/DDBJ whole genome shotgun (WGS) entry which is preliminary data.</text>
</comment>